<evidence type="ECO:0000313" key="7">
    <source>
        <dbReference type="EMBL" id="CAB3798061.1"/>
    </source>
</evidence>
<evidence type="ECO:0000313" key="8">
    <source>
        <dbReference type="Proteomes" id="UP000494115"/>
    </source>
</evidence>
<keyword evidence="8" id="KW-1185">Reference proteome</keyword>
<feature type="transmembrane region" description="Helical" evidence="6">
    <location>
        <begin position="94"/>
        <end position="113"/>
    </location>
</feature>
<dbReference type="PANTHER" id="PTHR33931">
    <property type="entry name" value="HOLIN-LIKE PROTEIN CIDA-RELATED"/>
    <property type="match status" value="1"/>
</dbReference>
<evidence type="ECO:0000256" key="6">
    <source>
        <dbReference type="SAM" id="Phobius"/>
    </source>
</evidence>
<dbReference type="PANTHER" id="PTHR33931:SF2">
    <property type="entry name" value="HOLIN-LIKE PROTEIN CIDA"/>
    <property type="match status" value="1"/>
</dbReference>
<evidence type="ECO:0000256" key="4">
    <source>
        <dbReference type="ARBA" id="ARBA00022989"/>
    </source>
</evidence>
<keyword evidence="4 6" id="KW-1133">Transmembrane helix</keyword>
<keyword evidence="2" id="KW-1003">Cell membrane</keyword>
<dbReference type="GO" id="GO:0005886">
    <property type="term" value="C:plasma membrane"/>
    <property type="evidence" value="ECO:0007669"/>
    <property type="project" value="UniProtKB-SubCell"/>
</dbReference>
<evidence type="ECO:0000256" key="3">
    <source>
        <dbReference type="ARBA" id="ARBA00022692"/>
    </source>
</evidence>
<dbReference type="Pfam" id="PF03788">
    <property type="entry name" value="LrgA"/>
    <property type="match status" value="1"/>
</dbReference>
<keyword evidence="3 6" id="KW-0812">Transmembrane</keyword>
<feature type="transmembrane region" description="Helical" evidence="6">
    <location>
        <begin position="61"/>
        <end position="82"/>
    </location>
</feature>
<feature type="transmembrane region" description="Helical" evidence="6">
    <location>
        <begin position="29"/>
        <end position="49"/>
    </location>
</feature>
<name>A0A6S7BF79_9BURK</name>
<protein>
    <submittedName>
        <fullName evidence="7">Antiholin-like protein LrgA</fullName>
    </submittedName>
</protein>
<dbReference type="AlphaFoldDB" id="A0A6S7BF79"/>
<evidence type="ECO:0000256" key="5">
    <source>
        <dbReference type="ARBA" id="ARBA00023136"/>
    </source>
</evidence>
<sequence length="137" mass="14624">MPFALTILVGAQLVGEVLRRLFHLPLPGPVIGMFILAVALVTRAQGWIAPTESGPSPLDKTATTLISNMGLLFVPAGVGIIAELGVLRREWLPILTGLLVSTTLGLIVTGVVMHRIMRRAELDAPPTEDAADSREVR</sequence>
<dbReference type="InterPro" id="IPR005538">
    <property type="entry name" value="LrgA/CidA"/>
</dbReference>
<evidence type="ECO:0000256" key="1">
    <source>
        <dbReference type="ARBA" id="ARBA00004651"/>
    </source>
</evidence>
<evidence type="ECO:0000256" key="2">
    <source>
        <dbReference type="ARBA" id="ARBA00022475"/>
    </source>
</evidence>
<organism evidence="7 8">
    <name type="scientific">Pararobbsia alpina</name>
    <dbReference type="NCBI Taxonomy" id="621374"/>
    <lineage>
        <taxon>Bacteria</taxon>
        <taxon>Pseudomonadati</taxon>
        <taxon>Pseudomonadota</taxon>
        <taxon>Betaproteobacteria</taxon>
        <taxon>Burkholderiales</taxon>
        <taxon>Burkholderiaceae</taxon>
        <taxon>Pararobbsia</taxon>
    </lineage>
</organism>
<keyword evidence="5 6" id="KW-0472">Membrane</keyword>
<proteinExistence type="predicted"/>
<dbReference type="RefSeq" id="WP_175106886.1">
    <property type="nucleotide sequence ID" value="NZ_CADIKM010000028.1"/>
</dbReference>
<comment type="subcellular location">
    <subcellularLocation>
        <location evidence="1">Cell membrane</location>
        <topology evidence="1">Multi-pass membrane protein</topology>
    </subcellularLocation>
</comment>
<gene>
    <name evidence="7" type="primary">lrgA</name>
    <name evidence="7" type="ORF">LMG28138_04370</name>
</gene>
<dbReference type="EMBL" id="CADIKM010000028">
    <property type="protein sequence ID" value="CAB3798061.1"/>
    <property type="molecule type" value="Genomic_DNA"/>
</dbReference>
<dbReference type="Proteomes" id="UP000494115">
    <property type="component" value="Unassembled WGS sequence"/>
</dbReference>
<reference evidence="7 8" key="1">
    <citation type="submission" date="2020-04" db="EMBL/GenBank/DDBJ databases">
        <authorList>
            <person name="De Canck E."/>
        </authorList>
    </citation>
    <scope>NUCLEOTIDE SEQUENCE [LARGE SCALE GENOMIC DNA]</scope>
    <source>
        <strain evidence="7 8">LMG 28138</strain>
    </source>
</reference>
<accession>A0A6S7BF79</accession>